<comment type="caution">
    <text evidence="2">The sequence shown here is derived from an EMBL/GenBank/DDBJ whole genome shotgun (WGS) entry which is preliminary data.</text>
</comment>
<evidence type="ECO:0000313" key="3">
    <source>
        <dbReference type="Proteomes" id="UP000237144"/>
    </source>
</evidence>
<name>A0A2S5B0W4_9BASI</name>
<dbReference type="STRING" id="741276.A0A2S5B0W4"/>
<reference evidence="2 3" key="1">
    <citation type="journal article" date="2018" name="Front. Microbiol.">
        <title>Prospects for Fungal Bioremediation of Acidic Radioactive Waste Sites: Characterization and Genome Sequence of Rhodotorula taiwanensis MD1149.</title>
        <authorList>
            <person name="Tkavc R."/>
            <person name="Matrosova V.Y."/>
            <person name="Grichenko O.E."/>
            <person name="Gostincar C."/>
            <person name="Volpe R.P."/>
            <person name="Klimenkova P."/>
            <person name="Gaidamakova E.K."/>
            <person name="Zhou C.E."/>
            <person name="Stewart B.J."/>
            <person name="Lyman M.G."/>
            <person name="Malfatti S.A."/>
            <person name="Rubinfeld B."/>
            <person name="Courtot M."/>
            <person name="Singh J."/>
            <person name="Dalgard C.L."/>
            <person name="Hamilton T."/>
            <person name="Frey K.G."/>
            <person name="Gunde-Cimerman N."/>
            <person name="Dugan L."/>
            <person name="Daly M.J."/>
        </authorList>
    </citation>
    <scope>NUCLEOTIDE SEQUENCE [LARGE SCALE GENOMIC DNA]</scope>
    <source>
        <strain evidence="2 3">MD1149</strain>
    </source>
</reference>
<dbReference type="AlphaFoldDB" id="A0A2S5B0W4"/>
<feature type="compositionally biased region" description="Low complexity" evidence="1">
    <location>
        <begin position="195"/>
        <end position="215"/>
    </location>
</feature>
<evidence type="ECO:0000256" key="1">
    <source>
        <dbReference type="SAM" id="MobiDB-lite"/>
    </source>
</evidence>
<keyword evidence="3" id="KW-1185">Reference proteome</keyword>
<feature type="compositionally biased region" description="Low complexity" evidence="1">
    <location>
        <begin position="10"/>
        <end position="19"/>
    </location>
</feature>
<feature type="compositionally biased region" description="Low complexity" evidence="1">
    <location>
        <begin position="250"/>
        <end position="266"/>
    </location>
</feature>
<dbReference type="PANTHER" id="PTHR21354:SF0">
    <property type="entry name" value="ZINC FINGER PROTEIN 511"/>
    <property type="match status" value="1"/>
</dbReference>
<organism evidence="2 3">
    <name type="scientific">Rhodotorula taiwanensis</name>
    <dbReference type="NCBI Taxonomy" id="741276"/>
    <lineage>
        <taxon>Eukaryota</taxon>
        <taxon>Fungi</taxon>
        <taxon>Dikarya</taxon>
        <taxon>Basidiomycota</taxon>
        <taxon>Pucciniomycotina</taxon>
        <taxon>Microbotryomycetes</taxon>
        <taxon>Sporidiobolales</taxon>
        <taxon>Sporidiobolaceae</taxon>
        <taxon>Rhodotorula</taxon>
    </lineage>
</organism>
<gene>
    <name evidence="2" type="ORF">BMF94_6574</name>
</gene>
<proteinExistence type="predicted"/>
<sequence length="302" mass="32683">MEHPKRPRSASESSACSTSLPERQSQELPSTKLVRSSAPSDPATWTCSLPPSCDSVPSLHPSLASLEAHHRTYHAHVCLAPPTTNAFAIGRPHAERRQPTGEVICGRVFPDERFLELHLVECHDEMAQIRRERGETIFACFQASCASRFQTPKGRRLHLVEKHSYPSQYFFAVTVWGIEEVLKKGGGMVRRDWTPRGGSPSSAPSSADASRAPRGSSEESFGTEPSPASLRATVPLPEEGPVSAQEEESPSSSASASTAAQTLQPAEADIDDLTSAFSTTSISLVPRSVRLARKAKMPLDST</sequence>
<dbReference type="OrthoDB" id="18440at2759"/>
<feature type="region of interest" description="Disordered" evidence="1">
    <location>
        <begin position="1"/>
        <end position="38"/>
    </location>
</feature>
<protein>
    <recommendedName>
        <fullName evidence="4">C2H2-type domain-containing protein</fullName>
    </recommendedName>
</protein>
<dbReference type="PANTHER" id="PTHR21354">
    <property type="entry name" value="ZINC FINGER PROTEIN 511"/>
    <property type="match status" value="1"/>
</dbReference>
<evidence type="ECO:0008006" key="4">
    <source>
        <dbReference type="Google" id="ProtNLM"/>
    </source>
</evidence>
<dbReference type="EMBL" id="PJQD01000117">
    <property type="protein sequence ID" value="POY70427.1"/>
    <property type="molecule type" value="Genomic_DNA"/>
</dbReference>
<dbReference type="InterPro" id="IPR039258">
    <property type="entry name" value="ZNF511"/>
</dbReference>
<accession>A0A2S5B0W4</accession>
<evidence type="ECO:0000313" key="2">
    <source>
        <dbReference type="EMBL" id="POY70427.1"/>
    </source>
</evidence>
<feature type="compositionally biased region" description="Polar residues" evidence="1">
    <location>
        <begin position="20"/>
        <end position="38"/>
    </location>
</feature>
<dbReference type="Proteomes" id="UP000237144">
    <property type="component" value="Unassembled WGS sequence"/>
</dbReference>
<feature type="region of interest" description="Disordered" evidence="1">
    <location>
        <begin position="188"/>
        <end position="267"/>
    </location>
</feature>